<dbReference type="InterPro" id="IPR011044">
    <property type="entry name" value="Quino_amine_DH_bsu"/>
</dbReference>
<protein>
    <recommendedName>
        <fullName evidence="2">6-bladed beta-propeller</fullName>
    </recommendedName>
</protein>
<gene>
    <name evidence="1" type="ORF">SDC9_61983</name>
</gene>
<dbReference type="Pfam" id="PF15869">
    <property type="entry name" value="TolB_like"/>
    <property type="match status" value="1"/>
</dbReference>
<dbReference type="SUPFAM" id="SSF50969">
    <property type="entry name" value="YVTN repeat-like/Quinoprotein amine dehydrogenase"/>
    <property type="match status" value="1"/>
</dbReference>
<reference evidence="1" key="1">
    <citation type="submission" date="2019-08" db="EMBL/GenBank/DDBJ databases">
        <authorList>
            <person name="Kucharzyk K."/>
            <person name="Murdoch R.W."/>
            <person name="Higgins S."/>
            <person name="Loffler F."/>
        </authorList>
    </citation>
    <scope>NUCLEOTIDE SEQUENCE</scope>
</reference>
<accession>A0A644XHB9</accession>
<sequence>MKYIILSITFLFFCVSCEERYRKFVFNNSEAVKVSILQDSSEIGLPLEMIKYNDYLFISDFRGDSLLWIYDVCNNKMVKKYAPVGEGPNEFLSPIQFILIDSTFIIHNRWHFNSGKYIFNKADLTFSQIEEKISLSTDIDMIFPLNNNSYVASGRFKNSRFVILNNQGKITSTFGDYPDYNSEEVNIPNFPKFMFHQTQFTGNYKENLLACVSSHVIEVYDLSSITPKRVFRTLLSPYKYKYSEGDEWATAAAIKNTEKGVRRIYSTNKYIYLLYDPNIESQEREGYNIMENEIWIFDWTGKAVLKVFPDLNITSFCVDELDNVIYCIVNNPEPTISKINIKNLI</sequence>
<evidence type="ECO:0000313" key="1">
    <source>
        <dbReference type="EMBL" id="MPM15612.1"/>
    </source>
</evidence>
<comment type="caution">
    <text evidence="1">The sequence shown here is derived from an EMBL/GenBank/DDBJ whole genome shotgun (WGS) entry which is preliminary data.</text>
</comment>
<proteinExistence type="predicted"/>
<dbReference type="EMBL" id="VSSQ01002472">
    <property type="protein sequence ID" value="MPM15612.1"/>
    <property type="molecule type" value="Genomic_DNA"/>
</dbReference>
<evidence type="ECO:0008006" key="2">
    <source>
        <dbReference type="Google" id="ProtNLM"/>
    </source>
</evidence>
<organism evidence="1">
    <name type="scientific">bioreactor metagenome</name>
    <dbReference type="NCBI Taxonomy" id="1076179"/>
    <lineage>
        <taxon>unclassified sequences</taxon>
        <taxon>metagenomes</taxon>
        <taxon>ecological metagenomes</taxon>
    </lineage>
</organism>
<name>A0A644XHB9_9ZZZZ</name>
<dbReference type="AlphaFoldDB" id="A0A644XHB9"/>